<evidence type="ECO:0000313" key="3">
    <source>
        <dbReference type="EMBL" id="GAA4096340.1"/>
    </source>
</evidence>
<dbReference type="SMART" id="SM00642">
    <property type="entry name" value="Aamy"/>
    <property type="match status" value="1"/>
</dbReference>
<feature type="region of interest" description="Disordered" evidence="1">
    <location>
        <begin position="1"/>
        <end position="27"/>
    </location>
</feature>
<dbReference type="Gene3D" id="2.60.40.1180">
    <property type="entry name" value="Golgi alpha-mannosidase II"/>
    <property type="match status" value="1"/>
</dbReference>
<proteinExistence type="predicted"/>
<dbReference type="PANTHER" id="PTHR10357">
    <property type="entry name" value="ALPHA-AMYLASE FAMILY MEMBER"/>
    <property type="match status" value="1"/>
</dbReference>
<dbReference type="Pfam" id="PF00128">
    <property type="entry name" value="Alpha-amylase"/>
    <property type="match status" value="1"/>
</dbReference>
<dbReference type="PROSITE" id="PS51318">
    <property type="entry name" value="TAT"/>
    <property type="match status" value="1"/>
</dbReference>
<protein>
    <recommendedName>
        <fullName evidence="2">Glycosyl hydrolase family 13 catalytic domain-containing protein</fullName>
    </recommendedName>
</protein>
<dbReference type="Gene3D" id="3.20.20.80">
    <property type="entry name" value="Glycosidases"/>
    <property type="match status" value="1"/>
</dbReference>
<dbReference type="SUPFAM" id="SSF51011">
    <property type="entry name" value="Glycosyl hydrolase domain"/>
    <property type="match status" value="1"/>
</dbReference>
<gene>
    <name evidence="3" type="ORF">GCM10022214_69880</name>
</gene>
<reference evidence="4" key="1">
    <citation type="journal article" date="2019" name="Int. J. Syst. Evol. Microbiol.">
        <title>The Global Catalogue of Microorganisms (GCM) 10K type strain sequencing project: providing services to taxonomists for standard genome sequencing and annotation.</title>
        <authorList>
            <consortium name="The Broad Institute Genomics Platform"/>
            <consortium name="The Broad Institute Genome Sequencing Center for Infectious Disease"/>
            <person name="Wu L."/>
            <person name="Ma J."/>
        </authorList>
    </citation>
    <scope>NUCLEOTIDE SEQUENCE [LARGE SCALE GENOMIC DNA]</scope>
    <source>
        <strain evidence="4">JCM 16702</strain>
    </source>
</reference>
<keyword evidence="4" id="KW-1185">Reference proteome</keyword>
<name>A0ABP7WU41_9ACTN</name>
<comment type="caution">
    <text evidence="3">The sequence shown here is derived from an EMBL/GenBank/DDBJ whole genome shotgun (WGS) entry which is preliminary data.</text>
</comment>
<evidence type="ECO:0000313" key="4">
    <source>
        <dbReference type="Proteomes" id="UP001500683"/>
    </source>
</evidence>
<dbReference type="InterPro" id="IPR006047">
    <property type="entry name" value="GH13_cat_dom"/>
</dbReference>
<dbReference type="EMBL" id="BAAAZG010000055">
    <property type="protein sequence ID" value="GAA4096340.1"/>
    <property type="molecule type" value="Genomic_DNA"/>
</dbReference>
<accession>A0ABP7WU41</accession>
<dbReference type="InterPro" id="IPR006311">
    <property type="entry name" value="TAT_signal"/>
</dbReference>
<dbReference type="Proteomes" id="UP001500683">
    <property type="component" value="Unassembled WGS sequence"/>
</dbReference>
<organism evidence="3 4">
    <name type="scientific">Actinomadura miaoliensis</name>
    <dbReference type="NCBI Taxonomy" id="430685"/>
    <lineage>
        <taxon>Bacteria</taxon>
        <taxon>Bacillati</taxon>
        <taxon>Actinomycetota</taxon>
        <taxon>Actinomycetes</taxon>
        <taxon>Streptosporangiales</taxon>
        <taxon>Thermomonosporaceae</taxon>
        <taxon>Actinomadura</taxon>
    </lineage>
</organism>
<evidence type="ECO:0000259" key="2">
    <source>
        <dbReference type="SMART" id="SM00642"/>
    </source>
</evidence>
<dbReference type="InterPro" id="IPR013780">
    <property type="entry name" value="Glyco_hydro_b"/>
</dbReference>
<feature type="domain" description="Glycosyl hydrolase family 13 catalytic" evidence="2">
    <location>
        <begin position="91"/>
        <end position="549"/>
    </location>
</feature>
<dbReference type="CDD" id="cd11339">
    <property type="entry name" value="AmyAc_bac_CMD_like_2"/>
    <property type="match status" value="1"/>
</dbReference>
<dbReference type="PANTHER" id="PTHR10357:SF209">
    <property type="entry name" value="PERIPLASMIC ALPHA-AMYLASE"/>
    <property type="match status" value="1"/>
</dbReference>
<evidence type="ECO:0000256" key="1">
    <source>
        <dbReference type="SAM" id="MobiDB-lite"/>
    </source>
</evidence>
<sequence>MRDSCKEPPGFVTSRQPPRHASPAWEARVVRSPRRRSAVRRGTAAVTAAVVASSLVPALAPAAVAAPGAPADRLLARTSVRPALSRERFYFAMTDRFANGDRRNDTGGLSGDRLATGYDPTDIGFYHGGDLTGLISRLDYVKGLGTTAVWITPAFQNRPVQGEGANASAGYHGYWITDFTRIDPHLGTNADMKRLVREAHKRGMKVFFDIITNHTADGIDYAEKQYAYRAKAEHPYRDAAGRPFDDRDYARGDRPFPEIGPGSFPYTPVPIKGVTKNPSWLNDVRMYHNRGDSTWEGESNEYGDFVGLDDLWTERPEVVRGMIDIYRTWVRDAGIDGFRIDTAKHVNMEFWQRFAPEVRAHARRAGTKDFFMFGEAYSDDPSFISRYSTTGRMDAVLDFPFQSAARAYASQGAGAEVLGRLYRADDVYTDADSNAYSLPTFLGNHDMGRIGYFLKQDNPGASDAELLRRDLLAHELMYLTRGQPVVYYGDEQGFTGQGGDRAARAPMFAARAGQYLTDDLIGTDATHARDNFVTGHPLYRGIRTLADLTARHPALRDGAQIERLAQGGVYAFSRIDARDQVEYVVALNNGAAPQRVAVPTYSAGMAFTPLYPAPGARVSSGADKRLTVTVPARSAVVYRAAGRLAAPAARPSISLRLPGTLGGRAEIAATVPGDGFDQVTFAAKVGKGPWRVLGTDDARPFRVFHDLTGVPAGTPVAYKAVVRDSAGRTASAQTRATVAGR</sequence>
<dbReference type="SUPFAM" id="SSF51445">
    <property type="entry name" value="(Trans)glycosidases"/>
    <property type="match status" value="1"/>
</dbReference>
<dbReference type="InterPro" id="IPR017853">
    <property type="entry name" value="GH"/>
</dbReference>